<name>A0ABQ1JUB4_9GAMM</name>
<dbReference type="InterPro" id="IPR007712">
    <property type="entry name" value="RelE/ParE_toxin"/>
</dbReference>
<sequence length="110" mass="13057">MKNTPFLLRGHARKDLESIRKYTIKKWGNPQWLKYKEVLRKRMQALANNPNLGLSIYEVSKDGYRFPDGKHVFYYLKRDNDVVFVGFLSNQMAPEKHLERIKSIDSELNL</sequence>
<evidence type="ECO:0008006" key="4">
    <source>
        <dbReference type="Google" id="ProtNLM"/>
    </source>
</evidence>
<dbReference type="RefSeq" id="WP_188741286.1">
    <property type="nucleotide sequence ID" value="NZ_BMII01000119.1"/>
</dbReference>
<reference evidence="3" key="1">
    <citation type="journal article" date="2019" name="Int. J. Syst. Evol. Microbiol.">
        <title>The Global Catalogue of Microorganisms (GCM) 10K type strain sequencing project: providing services to taxonomists for standard genome sequencing and annotation.</title>
        <authorList>
            <consortium name="The Broad Institute Genomics Platform"/>
            <consortium name="The Broad Institute Genome Sequencing Center for Infectious Disease"/>
            <person name="Wu L."/>
            <person name="Ma J."/>
        </authorList>
    </citation>
    <scope>NUCLEOTIDE SEQUENCE [LARGE SCALE GENOMIC DNA]</scope>
    <source>
        <strain evidence="3">CGMCC 1.15339</strain>
    </source>
</reference>
<dbReference type="EMBL" id="BMII01000119">
    <property type="protein sequence ID" value="GGB78213.1"/>
    <property type="molecule type" value="Genomic_DNA"/>
</dbReference>
<dbReference type="Gene3D" id="3.30.2310.20">
    <property type="entry name" value="RelE-like"/>
    <property type="match status" value="1"/>
</dbReference>
<evidence type="ECO:0000256" key="1">
    <source>
        <dbReference type="ARBA" id="ARBA00022649"/>
    </source>
</evidence>
<keyword evidence="3" id="KW-1185">Reference proteome</keyword>
<keyword evidence="1" id="KW-1277">Toxin-antitoxin system</keyword>
<comment type="caution">
    <text evidence="2">The sequence shown here is derived from an EMBL/GenBank/DDBJ whole genome shotgun (WGS) entry which is preliminary data.</text>
</comment>
<dbReference type="Pfam" id="PF05016">
    <property type="entry name" value="ParE_toxin"/>
    <property type="match status" value="1"/>
</dbReference>
<evidence type="ECO:0000313" key="3">
    <source>
        <dbReference type="Proteomes" id="UP000617555"/>
    </source>
</evidence>
<evidence type="ECO:0000313" key="2">
    <source>
        <dbReference type="EMBL" id="GGB78213.1"/>
    </source>
</evidence>
<dbReference type="InterPro" id="IPR035093">
    <property type="entry name" value="RelE/ParE_toxin_dom_sf"/>
</dbReference>
<protein>
    <recommendedName>
        <fullName evidence="4">Type II toxin-antitoxin system RelE/ParE family toxin</fullName>
    </recommendedName>
</protein>
<dbReference type="Proteomes" id="UP000617555">
    <property type="component" value="Unassembled WGS sequence"/>
</dbReference>
<organism evidence="2 3">
    <name type="scientific">Shewanella inventionis</name>
    <dbReference type="NCBI Taxonomy" id="1738770"/>
    <lineage>
        <taxon>Bacteria</taxon>
        <taxon>Pseudomonadati</taxon>
        <taxon>Pseudomonadota</taxon>
        <taxon>Gammaproteobacteria</taxon>
        <taxon>Alteromonadales</taxon>
        <taxon>Shewanellaceae</taxon>
        <taxon>Shewanella</taxon>
    </lineage>
</organism>
<accession>A0ABQ1JUB4</accession>
<gene>
    <name evidence="2" type="ORF">GCM10011607_42780</name>
</gene>
<proteinExistence type="predicted"/>